<dbReference type="CDD" id="cd04301">
    <property type="entry name" value="NAT_SF"/>
    <property type="match status" value="1"/>
</dbReference>
<dbReference type="PANTHER" id="PTHR42791:SF1">
    <property type="entry name" value="N-ACETYLTRANSFERASE DOMAIN-CONTAINING PROTEIN"/>
    <property type="match status" value="1"/>
</dbReference>
<dbReference type="InterPro" id="IPR052523">
    <property type="entry name" value="Trichothecene_AcTrans"/>
</dbReference>
<accession>A0A973W619</accession>
<dbReference type="Pfam" id="PF00583">
    <property type="entry name" value="Acetyltransf_1"/>
    <property type="match status" value="1"/>
</dbReference>
<organism evidence="2">
    <name type="scientific">Bradyrhizobium septentrionale</name>
    <dbReference type="NCBI Taxonomy" id="1404411"/>
    <lineage>
        <taxon>Bacteria</taxon>
        <taxon>Pseudomonadati</taxon>
        <taxon>Pseudomonadota</taxon>
        <taxon>Alphaproteobacteria</taxon>
        <taxon>Hyphomicrobiales</taxon>
        <taxon>Nitrobacteraceae</taxon>
        <taxon>Bradyrhizobium</taxon>
    </lineage>
</organism>
<name>A0A973W619_9BRAD</name>
<dbReference type="PANTHER" id="PTHR42791">
    <property type="entry name" value="GNAT FAMILY ACETYLTRANSFERASE"/>
    <property type="match status" value="1"/>
</dbReference>
<dbReference type="InterPro" id="IPR016181">
    <property type="entry name" value="Acyl_CoA_acyltransferase"/>
</dbReference>
<dbReference type="Gene3D" id="3.40.630.30">
    <property type="match status" value="1"/>
</dbReference>
<dbReference type="EMBL" id="JAAOLE020000001">
    <property type="protein sequence ID" value="NVI48303.1"/>
    <property type="molecule type" value="Genomic_DNA"/>
</dbReference>
<evidence type="ECO:0000313" key="2">
    <source>
        <dbReference type="EMBL" id="NVI48303.1"/>
    </source>
</evidence>
<proteinExistence type="predicted"/>
<sequence length="103" mass="11570">MEVARISKTARKVLFEEFGKYHPAEPHWYFTMLGIDPMHQGSGRGGRLFQYGLAILDEAKGLAFNEATSLGSARLYERLGWKIVGEVQVGSSPPIFPMVRRQS</sequence>
<gene>
    <name evidence="2" type="ORF">HAP48_036610</name>
</gene>
<reference evidence="2" key="1">
    <citation type="submission" date="2020-06" db="EMBL/GenBank/DDBJ databases">
        <title>Whole Genome Sequence of Bradyrhizobium sp. Strain 1S1.</title>
        <authorList>
            <person name="Bromfield E.S.P."/>
            <person name="Cloutier S."/>
        </authorList>
    </citation>
    <scope>NUCLEOTIDE SEQUENCE [LARGE SCALE GENOMIC DNA]</scope>
    <source>
        <strain evidence="2">1S1</strain>
    </source>
</reference>
<dbReference type="AlphaFoldDB" id="A0A973W619"/>
<comment type="caution">
    <text evidence="2">The sequence shown here is derived from an EMBL/GenBank/DDBJ whole genome shotgun (WGS) entry which is preliminary data.</text>
</comment>
<evidence type="ECO:0000259" key="1">
    <source>
        <dbReference type="Pfam" id="PF00583"/>
    </source>
</evidence>
<dbReference type="RefSeq" id="WP_166214475.1">
    <property type="nucleotide sequence ID" value="NZ_CP088285.1"/>
</dbReference>
<protein>
    <submittedName>
        <fullName evidence="2">GNAT family N-acetyltransferase</fullName>
    </submittedName>
</protein>
<dbReference type="InterPro" id="IPR000182">
    <property type="entry name" value="GNAT_dom"/>
</dbReference>
<dbReference type="SUPFAM" id="SSF55729">
    <property type="entry name" value="Acyl-CoA N-acyltransferases (Nat)"/>
    <property type="match status" value="1"/>
</dbReference>
<dbReference type="GO" id="GO:0016747">
    <property type="term" value="F:acyltransferase activity, transferring groups other than amino-acyl groups"/>
    <property type="evidence" value="ECO:0007669"/>
    <property type="project" value="InterPro"/>
</dbReference>
<feature type="domain" description="N-acetyltransferase" evidence="1">
    <location>
        <begin position="22"/>
        <end position="81"/>
    </location>
</feature>